<proteinExistence type="predicted"/>
<sequence>MNVLIKVSVVVLLLVAAAAAQNNCSEASACDYCAGLGGCGWCTYSGTCESGNQTGSFAGCVAPYWVWSAPSCPATPAPSTCSSASSCLSCTQLGGCGWCSSNNQCEQGNSTGSFQGCVSPYWSWTNNQCAATPAPASSCSQYSGFCDACTAQASCGYCLSTHVCEAGSGSGSSSGGCVAPNWAWFNSQCTVTPTPVPNNTPAPMSVCGDYENDCVGCTEQIGCGYCVSTNLCETGTGTGSNSGDCSGTNWVWYNSQCNSTQVH</sequence>
<feature type="domain" description="PSI" evidence="3">
    <location>
        <begin position="80"/>
        <end position="130"/>
    </location>
</feature>
<dbReference type="AlphaFoldDB" id="A0A0S4IQE0"/>
<reference evidence="5" key="1">
    <citation type="submission" date="2015-09" db="EMBL/GenBank/DDBJ databases">
        <authorList>
            <consortium name="Pathogen Informatics"/>
        </authorList>
    </citation>
    <scope>NUCLEOTIDE SEQUENCE [LARGE SCALE GENOMIC DNA]</scope>
    <source>
        <strain evidence="5">Lake Konstanz</strain>
    </source>
</reference>
<evidence type="ECO:0000313" key="5">
    <source>
        <dbReference type="Proteomes" id="UP000051952"/>
    </source>
</evidence>
<feature type="chain" id="PRO_5006621462" description="PSI domain-containing protein" evidence="2">
    <location>
        <begin position="21"/>
        <end position="263"/>
    </location>
</feature>
<organism evidence="4 5">
    <name type="scientific">Bodo saltans</name>
    <name type="common">Flagellated protozoan</name>
    <dbReference type="NCBI Taxonomy" id="75058"/>
    <lineage>
        <taxon>Eukaryota</taxon>
        <taxon>Discoba</taxon>
        <taxon>Euglenozoa</taxon>
        <taxon>Kinetoplastea</taxon>
        <taxon>Metakinetoplastina</taxon>
        <taxon>Eubodonida</taxon>
        <taxon>Bodonidae</taxon>
        <taxon>Bodo</taxon>
    </lineage>
</organism>
<keyword evidence="2" id="KW-0732">Signal</keyword>
<evidence type="ECO:0000256" key="1">
    <source>
        <dbReference type="ARBA" id="ARBA00023180"/>
    </source>
</evidence>
<feature type="domain" description="PSI" evidence="3">
    <location>
        <begin position="23"/>
        <end position="73"/>
    </location>
</feature>
<evidence type="ECO:0000259" key="3">
    <source>
        <dbReference type="SMART" id="SM00423"/>
    </source>
</evidence>
<evidence type="ECO:0000313" key="4">
    <source>
        <dbReference type="EMBL" id="CUE87266.1"/>
    </source>
</evidence>
<dbReference type="InterPro" id="IPR016201">
    <property type="entry name" value="PSI"/>
</dbReference>
<dbReference type="EMBL" id="CYKH01000206">
    <property type="protein sequence ID" value="CUE87266.1"/>
    <property type="molecule type" value="Genomic_DNA"/>
</dbReference>
<keyword evidence="5" id="KW-1185">Reference proteome</keyword>
<gene>
    <name evidence="4" type="ORF">BSAL_56935</name>
</gene>
<feature type="signal peptide" evidence="2">
    <location>
        <begin position="1"/>
        <end position="20"/>
    </location>
</feature>
<feature type="domain" description="PSI" evidence="3">
    <location>
        <begin position="138"/>
        <end position="190"/>
    </location>
</feature>
<dbReference type="OrthoDB" id="9998912at2759"/>
<dbReference type="SMART" id="SM00423">
    <property type="entry name" value="PSI"/>
    <property type="match status" value="4"/>
</dbReference>
<evidence type="ECO:0000256" key="2">
    <source>
        <dbReference type="SAM" id="SignalP"/>
    </source>
</evidence>
<protein>
    <recommendedName>
        <fullName evidence="3">PSI domain-containing protein</fullName>
    </recommendedName>
</protein>
<dbReference type="OMA" id="ICITHFA"/>
<feature type="domain" description="PSI" evidence="3">
    <location>
        <begin position="206"/>
        <end position="258"/>
    </location>
</feature>
<keyword evidence="1" id="KW-0325">Glycoprotein</keyword>
<dbReference type="Proteomes" id="UP000051952">
    <property type="component" value="Unassembled WGS sequence"/>
</dbReference>
<dbReference type="VEuPathDB" id="TriTrypDB:BSAL_56935"/>
<name>A0A0S4IQE0_BODSA</name>
<accession>A0A0S4IQE0</accession>